<organism evidence="1 2">
    <name type="scientific">Ramlibacter rhizophilus</name>
    <dbReference type="NCBI Taxonomy" id="1781167"/>
    <lineage>
        <taxon>Bacteria</taxon>
        <taxon>Pseudomonadati</taxon>
        <taxon>Pseudomonadota</taxon>
        <taxon>Betaproteobacteria</taxon>
        <taxon>Burkholderiales</taxon>
        <taxon>Comamonadaceae</taxon>
        <taxon>Ramlibacter</taxon>
    </lineage>
</organism>
<dbReference type="AlphaFoldDB" id="A0A4Z0BI63"/>
<dbReference type="RefSeq" id="WP_135286332.1">
    <property type="nucleotide sequence ID" value="NZ_SMLL01000006.1"/>
</dbReference>
<comment type="caution">
    <text evidence="1">The sequence shown here is derived from an EMBL/GenBank/DDBJ whole genome shotgun (WGS) entry which is preliminary data.</text>
</comment>
<reference evidence="1 2" key="1">
    <citation type="submission" date="2019-03" db="EMBL/GenBank/DDBJ databases">
        <title>Ramlibacter rhizophilus CCTCC AB2015357, whole genome shotgun sequence.</title>
        <authorList>
            <person name="Zhang X."/>
            <person name="Feng G."/>
            <person name="Zhu H."/>
        </authorList>
    </citation>
    <scope>NUCLEOTIDE SEQUENCE [LARGE SCALE GENOMIC DNA]</scope>
    <source>
        <strain evidence="1 2">CCTCC AB2015357</strain>
    </source>
</reference>
<protein>
    <submittedName>
        <fullName evidence="1">Uncharacterized protein</fullName>
    </submittedName>
</protein>
<dbReference type="Gene3D" id="1.25.40.10">
    <property type="entry name" value="Tetratricopeptide repeat domain"/>
    <property type="match status" value="1"/>
</dbReference>
<gene>
    <name evidence="1" type="ORF">EZ242_16770</name>
</gene>
<dbReference type="InterPro" id="IPR011990">
    <property type="entry name" value="TPR-like_helical_dom_sf"/>
</dbReference>
<evidence type="ECO:0000313" key="1">
    <source>
        <dbReference type="EMBL" id="TFY98099.1"/>
    </source>
</evidence>
<keyword evidence="2" id="KW-1185">Reference proteome</keyword>
<accession>A0A4Z0BI63</accession>
<dbReference type="SUPFAM" id="SSF48452">
    <property type="entry name" value="TPR-like"/>
    <property type="match status" value="1"/>
</dbReference>
<evidence type="ECO:0000313" key="2">
    <source>
        <dbReference type="Proteomes" id="UP000297564"/>
    </source>
</evidence>
<name>A0A4Z0BI63_9BURK</name>
<proteinExistence type="predicted"/>
<dbReference type="EMBL" id="SMLL01000006">
    <property type="protein sequence ID" value="TFY98099.1"/>
    <property type="molecule type" value="Genomic_DNA"/>
</dbReference>
<sequence length="149" mass="16586">MNLDFGLDAIEALGAEEGEVLAPEAQEATYRRVRAQLEAGSFAEAVDDAFRLVHSNPWERAYHLALAYCLQHLEQHESAGRFYALAFMLDATDALCAYRMGECLGAMEQLPEAREAFEASVKLSWLDRGHAEVRREAELRLAELDALAA</sequence>
<dbReference type="Proteomes" id="UP000297564">
    <property type="component" value="Unassembled WGS sequence"/>
</dbReference>